<dbReference type="AlphaFoldDB" id="A0A0B2V8E8"/>
<keyword evidence="5" id="KW-0808">Transferase</keyword>
<accession>A0A0B2V8E8</accession>
<keyword evidence="5" id="KW-0418">Kinase</keyword>
<dbReference type="GO" id="GO:0005634">
    <property type="term" value="C:nucleus"/>
    <property type="evidence" value="ECO:0007669"/>
    <property type="project" value="TreeGrafter"/>
</dbReference>
<dbReference type="OrthoDB" id="5876383at2759"/>
<evidence type="ECO:0000313" key="5">
    <source>
        <dbReference type="EMBL" id="KHN79721.1"/>
    </source>
</evidence>
<feature type="domain" description="AMP-activated protein kinase glycogen-binding" evidence="4">
    <location>
        <begin position="49"/>
        <end position="118"/>
    </location>
</feature>
<evidence type="ECO:0000259" key="4">
    <source>
        <dbReference type="Pfam" id="PF16561"/>
    </source>
</evidence>
<dbReference type="STRING" id="6265.A0A0B2V8E8"/>
<proteinExistence type="inferred from homology"/>
<dbReference type="GO" id="GO:0007165">
    <property type="term" value="P:signal transduction"/>
    <property type="evidence" value="ECO:0007669"/>
    <property type="project" value="TreeGrafter"/>
</dbReference>
<dbReference type="InterPro" id="IPR050827">
    <property type="entry name" value="CRP1_MDG1_kinase"/>
</dbReference>
<comment type="similarity">
    <text evidence="1">Belongs to the 5'-AMP-activated protein kinase beta subunit family.</text>
</comment>
<dbReference type="Pfam" id="PF16561">
    <property type="entry name" value="AMPK1_CBM"/>
    <property type="match status" value="1"/>
</dbReference>
<dbReference type="GO" id="GO:0031588">
    <property type="term" value="C:nucleotide-activated protein kinase complex"/>
    <property type="evidence" value="ECO:0007669"/>
    <property type="project" value="TreeGrafter"/>
</dbReference>
<protein>
    <recommendedName>
        <fullName evidence="3">5'-AMP-activated protein kinase subunit beta-1</fullName>
    </recommendedName>
</protein>
<reference evidence="5 6" key="1">
    <citation type="submission" date="2014-11" db="EMBL/GenBank/DDBJ databases">
        <title>Genetic blueprint of the zoonotic pathogen Toxocara canis.</title>
        <authorList>
            <person name="Zhu X.-Q."/>
            <person name="Korhonen P.K."/>
            <person name="Cai H."/>
            <person name="Young N.D."/>
            <person name="Nejsum P."/>
            <person name="von Samson-Himmelstjerna G."/>
            <person name="Boag P.R."/>
            <person name="Tan P."/>
            <person name="Li Q."/>
            <person name="Min J."/>
            <person name="Yang Y."/>
            <person name="Wang X."/>
            <person name="Fang X."/>
            <person name="Hall R.S."/>
            <person name="Hofmann A."/>
            <person name="Sternberg P.W."/>
            <person name="Jex A.R."/>
            <person name="Gasser R.B."/>
        </authorList>
    </citation>
    <scope>NUCLEOTIDE SEQUENCE [LARGE SCALE GENOMIC DNA]</scope>
    <source>
        <strain evidence="5">PN_DK_2014</strain>
    </source>
</reference>
<dbReference type="GO" id="GO:0005737">
    <property type="term" value="C:cytoplasm"/>
    <property type="evidence" value="ECO:0007669"/>
    <property type="project" value="TreeGrafter"/>
</dbReference>
<dbReference type="InterPro" id="IPR013783">
    <property type="entry name" value="Ig-like_fold"/>
</dbReference>
<evidence type="ECO:0000256" key="2">
    <source>
        <dbReference type="ARBA" id="ARBA00025180"/>
    </source>
</evidence>
<organism evidence="5 6">
    <name type="scientific">Toxocara canis</name>
    <name type="common">Canine roundworm</name>
    <dbReference type="NCBI Taxonomy" id="6265"/>
    <lineage>
        <taxon>Eukaryota</taxon>
        <taxon>Metazoa</taxon>
        <taxon>Ecdysozoa</taxon>
        <taxon>Nematoda</taxon>
        <taxon>Chromadorea</taxon>
        <taxon>Rhabditida</taxon>
        <taxon>Spirurina</taxon>
        <taxon>Ascaridomorpha</taxon>
        <taxon>Ascaridoidea</taxon>
        <taxon>Toxocaridae</taxon>
        <taxon>Toxocara</taxon>
    </lineage>
</organism>
<dbReference type="Proteomes" id="UP000031036">
    <property type="component" value="Unassembled WGS sequence"/>
</dbReference>
<evidence type="ECO:0000313" key="6">
    <source>
        <dbReference type="Proteomes" id="UP000031036"/>
    </source>
</evidence>
<dbReference type="InterPro" id="IPR032640">
    <property type="entry name" value="AMPK1_CBM"/>
</dbReference>
<name>A0A0B2V8E8_TOXCA</name>
<dbReference type="GO" id="GO:0016301">
    <property type="term" value="F:kinase activity"/>
    <property type="evidence" value="ECO:0007669"/>
    <property type="project" value="UniProtKB-KW"/>
</dbReference>
<dbReference type="PANTHER" id="PTHR10343:SF84">
    <property type="entry name" value="5'-AMP-ACTIVATED PROTEIN KINASE SUBUNIT BETA-1"/>
    <property type="match status" value="1"/>
</dbReference>
<dbReference type="SUPFAM" id="SSF81296">
    <property type="entry name" value="E set domains"/>
    <property type="match status" value="1"/>
</dbReference>
<dbReference type="EMBL" id="JPKZ01001875">
    <property type="protein sequence ID" value="KHN79721.1"/>
    <property type="molecule type" value="Genomic_DNA"/>
</dbReference>
<gene>
    <name evidence="5" type="primary">PRKAB2</name>
    <name evidence="5" type="ORF">Tcan_14631</name>
</gene>
<dbReference type="Gene3D" id="2.60.40.10">
    <property type="entry name" value="Immunoglobulins"/>
    <property type="match status" value="1"/>
</dbReference>
<comment type="caution">
    <text evidence="5">The sequence shown here is derived from an EMBL/GenBank/DDBJ whole genome shotgun (WGS) entry which is preliminary data.</text>
</comment>
<comment type="function">
    <text evidence="2">Non-catalytic subunit of AMP-activated protein kinase (AMPK), an energy sensor protein kinase that plays a key role in regulating cellular energy metabolism. In response to reduction of intracellular ATP levels, AMPK activates energy-producing pathways and inhibits energy-consuming processes: inhibits protein, carbohydrate and lipid biosynthesis, as well as cell growth and proliferation. AMPK acts via direct phosphorylation of metabolic enzymes, and by longer-term effects via phosphorylation of transcription regulators. Also acts as a regulator of cellular polarity by remodeling the actin cytoskeleton; probably by indirectly activating myosin. Beta non-catalytic subunit acts as a scaffold on which the AMPK complex assembles, via its C-terminus that bridges alpha (PRKAA1 or PRKAA2) and gamma subunits (PRKAG1, PRKAG2 or PRKAG3).</text>
</comment>
<dbReference type="InterPro" id="IPR014756">
    <property type="entry name" value="Ig_E-set"/>
</dbReference>
<dbReference type="PANTHER" id="PTHR10343">
    <property type="entry name" value="5'-AMP-ACTIVATED PROTEIN KINASE , BETA SUBUNIT"/>
    <property type="match status" value="1"/>
</dbReference>
<evidence type="ECO:0000256" key="3">
    <source>
        <dbReference type="ARBA" id="ARBA00040010"/>
    </source>
</evidence>
<evidence type="ECO:0000256" key="1">
    <source>
        <dbReference type="ARBA" id="ARBA00010926"/>
    </source>
</evidence>
<sequence>MEVKFCETFSPTNTLMRLKAGSMQSAIDMLSIGIQIIQIGEIRVKANRSAKVFLTGSFVDWNWKIPMRKSDSNDEWSAMIELLPGHHEYKFIVDSKWRIDALNLPTKISNNGHVTHVLHL</sequence>
<dbReference type="CDD" id="cd02859">
    <property type="entry name" value="E_set_AMPKbeta_like_N"/>
    <property type="match status" value="1"/>
</dbReference>
<dbReference type="GO" id="GO:0019901">
    <property type="term" value="F:protein kinase binding"/>
    <property type="evidence" value="ECO:0007669"/>
    <property type="project" value="TreeGrafter"/>
</dbReference>
<keyword evidence="6" id="KW-1185">Reference proteome</keyword>